<accession>A0A9P9DZ31</accession>
<feature type="coiled-coil region" evidence="1">
    <location>
        <begin position="310"/>
        <end position="337"/>
    </location>
</feature>
<feature type="region of interest" description="Disordered" evidence="2">
    <location>
        <begin position="256"/>
        <end position="284"/>
    </location>
</feature>
<gene>
    <name evidence="3" type="ORF">B0J11DRAFT_579491</name>
</gene>
<dbReference type="EMBL" id="JAGMWT010000006">
    <property type="protein sequence ID" value="KAH7127076.1"/>
    <property type="molecule type" value="Genomic_DNA"/>
</dbReference>
<proteinExistence type="predicted"/>
<evidence type="ECO:0000256" key="1">
    <source>
        <dbReference type="SAM" id="Coils"/>
    </source>
</evidence>
<protein>
    <submittedName>
        <fullName evidence="3">Uncharacterized protein</fullName>
    </submittedName>
</protein>
<dbReference type="AlphaFoldDB" id="A0A9P9DZ31"/>
<evidence type="ECO:0000256" key="2">
    <source>
        <dbReference type="SAM" id="MobiDB-lite"/>
    </source>
</evidence>
<reference evidence="3" key="1">
    <citation type="journal article" date="2021" name="Nat. Commun.">
        <title>Genetic determinants of endophytism in the Arabidopsis root mycobiome.</title>
        <authorList>
            <person name="Mesny F."/>
            <person name="Miyauchi S."/>
            <person name="Thiergart T."/>
            <person name="Pickel B."/>
            <person name="Atanasova L."/>
            <person name="Karlsson M."/>
            <person name="Huettel B."/>
            <person name="Barry K.W."/>
            <person name="Haridas S."/>
            <person name="Chen C."/>
            <person name="Bauer D."/>
            <person name="Andreopoulos W."/>
            <person name="Pangilinan J."/>
            <person name="LaButti K."/>
            <person name="Riley R."/>
            <person name="Lipzen A."/>
            <person name="Clum A."/>
            <person name="Drula E."/>
            <person name="Henrissat B."/>
            <person name="Kohler A."/>
            <person name="Grigoriev I.V."/>
            <person name="Martin F.M."/>
            <person name="Hacquard S."/>
        </authorList>
    </citation>
    <scope>NUCLEOTIDE SEQUENCE</scope>
    <source>
        <strain evidence="3">MPI-CAGE-CH-0243</strain>
    </source>
</reference>
<sequence>MYELTPKQRWLNVPPSDWFFAPLASASPEGDPLPELPSLDLEEVIDFTAPEYCLRVSTPELYDQDLAEPSEIAAGSNAIKATEVRENGFNPVSSELVETTNKLRLDKAPWPEPPIQYNTVADWLIAPDGTPFRYYNGTIIRKSPSVPRLENECEMRIWRRKTWKYLRSVSRTKWDGTHHIRLSNGKLIDISTIKRKPSTSYTDTSSPPKKHKMEERINKILAKGPTKLHNIAKAYAMEDTKSVIDNQDKKQYTFKQYKPLPEPWAGSDSSSDPTAAKPTSPPALVIPSCGVEDEKVDEKVDGFDELDIAKQRAALNLLEEKNNLASLSNQNKILQQNHDDLMDWLEESRLQNRLEHDLLSENIQLPRDIQLPEDNEKAIAGEYGTNAEEQARIWESLQKANQERER</sequence>
<organism evidence="3 4">
    <name type="scientific">Dendryphion nanum</name>
    <dbReference type="NCBI Taxonomy" id="256645"/>
    <lineage>
        <taxon>Eukaryota</taxon>
        <taxon>Fungi</taxon>
        <taxon>Dikarya</taxon>
        <taxon>Ascomycota</taxon>
        <taxon>Pezizomycotina</taxon>
        <taxon>Dothideomycetes</taxon>
        <taxon>Pleosporomycetidae</taxon>
        <taxon>Pleosporales</taxon>
        <taxon>Torulaceae</taxon>
        <taxon>Dendryphion</taxon>
    </lineage>
</organism>
<comment type="caution">
    <text evidence="3">The sequence shown here is derived from an EMBL/GenBank/DDBJ whole genome shotgun (WGS) entry which is preliminary data.</text>
</comment>
<keyword evidence="4" id="KW-1185">Reference proteome</keyword>
<name>A0A9P9DZ31_9PLEO</name>
<evidence type="ECO:0000313" key="3">
    <source>
        <dbReference type="EMBL" id="KAH7127076.1"/>
    </source>
</evidence>
<evidence type="ECO:0000313" key="4">
    <source>
        <dbReference type="Proteomes" id="UP000700596"/>
    </source>
</evidence>
<dbReference type="Proteomes" id="UP000700596">
    <property type="component" value="Unassembled WGS sequence"/>
</dbReference>
<keyword evidence="1" id="KW-0175">Coiled coil</keyword>